<dbReference type="SUPFAM" id="SSF49313">
    <property type="entry name" value="Cadherin-like"/>
    <property type="match status" value="4"/>
</dbReference>
<dbReference type="PRINTS" id="PR00205">
    <property type="entry name" value="CADHERIN"/>
</dbReference>
<reference evidence="7" key="1">
    <citation type="submission" date="2022-11" db="EMBL/GenBank/DDBJ databases">
        <title>Centuries of genome instability and evolution in soft-shell clam transmissible cancer (bioRxiv).</title>
        <authorList>
            <person name="Hart S.F.M."/>
            <person name="Yonemitsu M.A."/>
            <person name="Giersch R.M."/>
            <person name="Beal B.F."/>
            <person name="Arriagada G."/>
            <person name="Davis B.W."/>
            <person name="Ostrander E.A."/>
            <person name="Goff S.P."/>
            <person name="Metzger M.J."/>
        </authorList>
    </citation>
    <scope>NUCLEOTIDE SEQUENCE</scope>
    <source>
        <strain evidence="7">MELC-2E11</strain>
        <tissue evidence="7">Siphon/mantle</tissue>
    </source>
</reference>
<evidence type="ECO:0000256" key="4">
    <source>
        <dbReference type="ARBA" id="ARBA00023136"/>
    </source>
</evidence>
<evidence type="ECO:0000256" key="3">
    <source>
        <dbReference type="ARBA" id="ARBA00022837"/>
    </source>
</evidence>
<dbReference type="PANTHER" id="PTHR24027:SF432">
    <property type="entry name" value="EGF-LIKE DOMAIN-CONTAINING PROTEIN"/>
    <property type="match status" value="1"/>
</dbReference>
<evidence type="ECO:0000259" key="6">
    <source>
        <dbReference type="PROSITE" id="PS50268"/>
    </source>
</evidence>
<feature type="domain" description="Cadherin" evidence="6">
    <location>
        <begin position="90"/>
        <end position="198"/>
    </location>
</feature>
<dbReference type="CDD" id="cd11304">
    <property type="entry name" value="Cadherin_repeat"/>
    <property type="match status" value="3"/>
</dbReference>
<dbReference type="Proteomes" id="UP001164746">
    <property type="component" value="Chromosome 4"/>
</dbReference>
<dbReference type="SMART" id="SM00112">
    <property type="entry name" value="CA"/>
    <property type="match status" value="4"/>
</dbReference>
<dbReference type="InterPro" id="IPR039808">
    <property type="entry name" value="Cadherin"/>
</dbReference>
<evidence type="ECO:0000313" key="7">
    <source>
        <dbReference type="EMBL" id="WAR01322.1"/>
    </source>
</evidence>
<dbReference type="PROSITE" id="PS00232">
    <property type="entry name" value="CADHERIN_1"/>
    <property type="match status" value="2"/>
</dbReference>
<proteinExistence type="predicted"/>
<protein>
    <submittedName>
        <fullName evidence="7">CADN-like protein</fullName>
    </submittedName>
</protein>
<dbReference type="InterPro" id="IPR020894">
    <property type="entry name" value="Cadherin_CS"/>
</dbReference>
<feature type="domain" description="Cadherin" evidence="6">
    <location>
        <begin position="1"/>
        <end position="90"/>
    </location>
</feature>
<feature type="non-terminal residue" evidence="7">
    <location>
        <position position="648"/>
    </location>
</feature>
<dbReference type="EMBL" id="CP111015">
    <property type="protein sequence ID" value="WAR01322.1"/>
    <property type="molecule type" value="Genomic_DNA"/>
</dbReference>
<feature type="domain" description="Cadherin" evidence="6">
    <location>
        <begin position="306"/>
        <end position="445"/>
    </location>
</feature>
<evidence type="ECO:0000313" key="8">
    <source>
        <dbReference type="Proteomes" id="UP001164746"/>
    </source>
</evidence>
<dbReference type="Pfam" id="PF24811">
    <property type="entry name" value="Ig_Shg"/>
    <property type="match status" value="1"/>
</dbReference>
<gene>
    <name evidence="7" type="ORF">MAR_007880</name>
</gene>
<evidence type="ECO:0000256" key="5">
    <source>
        <dbReference type="PROSITE-ProRule" id="PRU00043"/>
    </source>
</evidence>
<name>A0ABY7DWX6_MYAAR</name>
<evidence type="ECO:0000256" key="2">
    <source>
        <dbReference type="ARBA" id="ARBA00022737"/>
    </source>
</evidence>
<dbReference type="PANTHER" id="PTHR24027">
    <property type="entry name" value="CADHERIN-23"/>
    <property type="match status" value="1"/>
</dbReference>
<dbReference type="InterPro" id="IPR015919">
    <property type="entry name" value="Cadherin-like_sf"/>
</dbReference>
<keyword evidence="3 5" id="KW-0106">Calcium</keyword>
<keyword evidence="8" id="KW-1185">Reference proteome</keyword>
<organism evidence="7 8">
    <name type="scientific">Mya arenaria</name>
    <name type="common">Soft-shell clam</name>
    <dbReference type="NCBI Taxonomy" id="6604"/>
    <lineage>
        <taxon>Eukaryota</taxon>
        <taxon>Metazoa</taxon>
        <taxon>Spiralia</taxon>
        <taxon>Lophotrochozoa</taxon>
        <taxon>Mollusca</taxon>
        <taxon>Bivalvia</taxon>
        <taxon>Autobranchia</taxon>
        <taxon>Heteroconchia</taxon>
        <taxon>Euheterodonta</taxon>
        <taxon>Imparidentia</taxon>
        <taxon>Neoheterodontei</taxon>
        <taxon>Myida</taxon>
        <taxon>Myoidea</taxon>
        <taxon>Myidae</taxon>
        <taxon>Mya</taxon>
    </lineage>
</organism>
<keyword evidence="2" id="KW-0677">Repeat</keyword>
<dbReference type="PROSITE" id="PS50268">
    <property type="entry name" value="CADHERIN_2"/>
    <property type="match status" value="4"/>
</dbReference>
<comment type="subcellular location">
    <subcellularLocation>
        <location evidence="1">Membrane</location>
    </subcellularLocation>
</comment>
<dbReference type="InterPro" id="IPR002126">
    <property type="entry name" value="Cadherin-like_dom"/>
</dbReference>
<dbReference type="Gene3D" id="2.60.40.60">
    <property type="entry name" value="Cadherins"/>
    <property type="match status" value="4"/>
</dbReference>
<evidence type="ECO:0000256" key="1">
    <source>
        <dbReference type="ARBA" id="ARBA00004370"/>
    </source>
</evidence>
<feature type="domain" description="Cadherin" evidence="6">
    <location>
        <begin position="199"/>
        <end position="306"/>
    </location>
</feature>
<keyword evidence="4" id="KW-0472">Membrane</keyword>
<dbReference type="InterPro" id="IPR056370">
    <property type="entry name" value="Shg-like_Ig-like"/>
</dbReference>
<accession>A0ABY7DWX6</accession>
<sequence>VGKIIVLDYDDPHHNNSKFDLTLLGQTPDSTNPHFGLMVQDVSAISKLDRETQDKYYLSLQAVDKGNPTLTGTGTLTITVTDINDNAPYFNQSYKFVLSEHHRGEFGRIQEYDADIGVNAELTYSLDEDSFKYFKMMQDREANQGVLTIFQAVDYDDVQKLQRSFNLTANVVDSDPNHWAQTLIEIEVTDYNDEVPTFIPQYTSVTILEDLAIGTAFVRFHAFDGDVTPAYAQFEYYISLASDRTNSFRINTEGDVFIRSPLDFETQQVHMVRILAIDNINAIPQNTGTTTLTVSLIDVNDNYPDLAQTFSPVLMENKKYNGDQLMVFSATDADGPGNEAPFMVELDCNMKGASPQCDCRIGANCRNDGKNNFFQLVYDTLSETNVGFILVTGTFDREFEKVVILPVRTCDVAGLSRQDQQCGVRYIKIDIADANDNTNLDGEQFIIVTVIKCICLRSNTPEMAFSVKVLVKDQSTNAATVTNVHITLVYVTENDVFNAGSVRITGISPADFLHLPRIPSQEMTKSMDTMNIQFQKLLTEEIHRNATVVPKIKMFSVVGNNSYTEIRLANLGRPQYQSSIMNGIVTAHKNEFESILTDFGNGEISMVPVEMCQFDGCEGDCYTSLVVSDAPTVIQSAGSSYVGLTITA</sequence>
<dbReference type="Pfam" id="PF00028">
    <property type="entry name" value="Cadherin"/>
    <property type="match status" value="2"/>
</dbReference>